<dbReference type="PANTHER" id="PTHR43689:SF8">
    <property type="entry name" value="ALPHA_BETA-HYDROLASES SUPERFAMILY PROTEIN"/>
    <property type="match status" value="1"/>
</dbReference>
<proteinExistence type="predicted"/>
<evidence type="ECO:0000313" key="2">
    <source>
        <dbReference type="EMBL" id="MEF7612338.1"/>
    </source>
</evidence>
<dbReference type="RefSeq" id="WP_332287233.1">
    <property type="nucleotide sequence ID" value="NZ_JAZIBG010000001.1"/>
</dbReference>
<dbReference type="Pfam" id="PF12697">
    <property type="entry name" value="Abhydrolase_6"/>
    <property type="match status" value="1"/>
</dbReference>
<keyword evidence="3" id="KW-1185">Reference proteome</keyword>
<dbReference type="GO" id="GO:0016787">
    <property type="term" value="F:hydrolase activity"/>
    <property type="evidence" value="ECO:0007669"/>
    <property type="project" value="UniProtKB-KW"/>
</dbReference>
<reference evidence="2 3" key="1">
    <citation type="submission" date="2024-02" db="EMBL/GenBank/DDBJ databases">
        <title>Genome sequence of Aquincola sp. MAHUQ-54.</title>
        <authorList>
            <person name="Huq M.A."/>
        </authorList>
    </citation>
    <scope>NUCLEOTIDE SEQUENCE [LARGE SCALE GENOMIC DNA]</scope>
    <source>
        <strain evidence="2 3">MAHUQ-54</strain>
    </source>
</reference>
<dbReference type="SUPFAM" id="SSF53474">
    <property type="entry name" value="alpha/beta-Hydrolases"/>
    <property type="match status" value="1"/>
</dbReference>
<accession>A0AAW9Q7H2</accession>
<dbReference type="PANTHER" id="PTHR43689">
    <property type="entry name" value="HYDROLASE"/>
    <property type="match status" value="1"/>
</dbReference>
<dbReference type="AlphaFoldDB" id="A0AAW9Q7H2"/>
<dbReference type="Proteomes" id="UP001336250">
    <property type="component" value="Unassembled WGS sequence"/>
</dbReference>
<keyword evidence="2" id="KW-0378">Hydrolase</keyword>
<dbReference type="EMBL" id="JAZIBG010000001">
    <property type="protein sequence ID" value="MEF7612338.1"/>
    <property type="molecule type" value="Genomic_DNA"/>
</dbReference>
<organism evidence="2 3">
    <name type="scientific">Aquincola agrisoli</name>
    <dbReference type="NCBI Taxonomy" id="3119538"/>
    <lineage>
        <taxon>Bacteria</taxon>
        <taxon>Pseudomonadati</taxon>
        <taxon>Pseudomonadota</taxon>
        <taxon>Betaproteobacteria</taxon>
        <taxon>Burkholderiales</taxon>
        <taxon>Sphaerotilaceae</taxon>
        <taxon>Aquincola</taxon>
    </lineage>
</organism>
<dbReference type="InterPro" id="IPR000073">
    <property type="entry name" value="AB_hydrolase_1"/>
</dbReference>
<name>A0AAW9Q7H2_9BURK</name>
<gene>
    <name evidence="2" type="ORF">V4F39_00355</name>
</gene>
<protein>
    <submittedName>
        <fullName evidence="2">Alpha/beta hydrolase</fullName>
    </submittedName>
</protein>
<feature type="domain" description="AB hydrolase-1" evidence="1">
    <location>
        <begin position="5"/>
        <end position="257"/>
    </location>
</feature>
<sequence>MDRTIVFSHANSFPAGTYRVLFERWRAAGWRVVALDRFGHDPAYPVTSNWPKLRDQLIHFIEQEVPAGERPAVLVGHSLGGLLSVLAASRRPDLARGLVVLDSPLVTGWRAHGLRVMKASRLMPRVSPGRIAQRRRYEWPSREEVKAHFARKQLFARWDARVLDDYVASGFAEAGGKTVLAFQREVEARIYDTLPHHIGAMLKRHPLRCPLAFIAGTQSVEMRQGGLEASRALARERFVWLEGTHLYPMEKPDATADQVLRLIDTF</sequence>
<evidence type="ECO:0000313" key="3">
    <source>
        <dbReference type="Proteomes" id="UP001336250"/>
    </source>
</evidence>
<dbReference type="Gene3D" id="3.40.50.1820">
    <property type="entry name" value="alpha/beta hydrolase"/>
    <property type="match status" value="1"/>
</dbReference>
<dbReference type="InterPro" id="IPR029058">
    <property type="entry name" value="AB_hydrolase_fold"/>
</dbReference>
<evidence type="ECO:0000259" key="1">
    <source>
        <dbReference type="Pfam" id="PF12697"/>
    </source>
</evidence>
<comment type="caution">
    <text evidence="2">The sequence shown here is derived from an EMBL/GenBank/DDBJ whole genome shotgun (WGS) entry which is preliminary data.</text>
</comment>